<keyword evidence="1" id="KW-0732">Signal</keyword>
<dbReference type="AlphaFoldDB" id="A0A840TPQ9"/>
<protein>
    <recommendedName>
        <fullName evidence="4">TonB-dependent receptor</fullName>
    </recommendedName>
</protein>
<dbReference type="RefSeq" id="WP_246440226.1">
    <property type="nucleotide sequence ID" value="NZ_JACHGF010000004.1"/>
</dbReference>
<comment type="caution">
    <text evidence="2">The sequence shown here is derived from an EMBL/GenBank/DDBJ whole genome shotgun (WGS) entry which is preliminary data.</text>
</comment>
<proteinExistence type="predicted"/>
<dbReference type="Proteomes" id="UP000557307">
    <property type="component" value="Unassembled WGS sequence"/>
</dbReference>
<evidence type="ECO:0000313" key="3">
    <source>
        <dbReference type="Proteomes" id="UP000557307"/>
    </source>
</evidence>
<evidence type="ECO:0000313" key="2">
    <source>
        <dbReference type="EMBL" id="MBB5284885.1"/>
    </source>
</evidence>
<dbReference type="PANTHER" id="PTHR30069">
    <property type="entry name" value="TONB-DEPENDENT OUTER MEMBRANE RECEPTOR"/>
    <property type="match status" value="1"/>
</dbReference>
<accession>A0A840TPQ9</accession>
<sequence>MARWNHVFGPRLFKNSTLSYTNYRFLIEARMRAANETYRFRTTSGITDLSYKSDFVYSLGRSELQFGTELTRHRFAPEISLVQGEWAEGELNRPEMSPPTFVLDSRLYADYLYRPRENLRLQGGLHYNLLRVAGRTYHGLQPRLSLNADLWPSVAGVRASYAQTMQFLHLLTNPSLGLPTDLWVPVTDQIPPQRAQQYSVGVYGTFRKTLQWSVDVYTKSMRHLLEYTEGGAFLTSPGQRWYDRVAVGDGASRGVELLLQKPGEKFSGLLSYTLSRTTRVFKELNNGQPFPYRYDRRHALNLSAEYHFTRRRSLQALFTASNGGFVTIATQRFAGAPLPLFFDRGSGWRGDWFTGKLDYFPQRNNLEMPFYHRLDLSYQASKQKRKGTRTWTLAVYNVYSQRNAFYLFVHDNRLKKFTLFPIIPSVSYAFRFE</sequence>
<name>A0A840TPQ9_9BACT</name>
<dbReference type="EMBL" id="JACHGF010000004">
    <property type="protein sequence ID" value="MBB5284885.1"/>
    <property type="molecule type" value="Genomic_DNA"/>
</dbReference>
<dbReference type="GO" id="GO:0044718">
    <property type="term" value="P:siderophore transmembrane transport"/>
    <property type="evidence" value="ECO:0007669"/>
    <property type="project" value="TreeGrafter"/>
</dbReference>
<reference evidence="2 3" key="1">
    <citation type="submission" date="2020-08" db="EMBL/GenBank/DDBJ databases">
        <title>Genomic Encyclopedia of Type Strains, Phase IV (KMG-IV): sequencing the most valuable type-strain genomes for metagenomic binning, comparative biology and taxonomic classification.</title>
        <authorList>
            <person name="Goeker M."/>
        </authorList>
    </citation>
    <scope>NUCLEOTIDE SEQUENCE [LARGE SCALE GENOMIC DNA]</scope>
    <source>
        <strain evidence="2 3">DSM 105074</strain>
    </source>
</reference>
<dbReference type="PANTHER" id="PTHR30069:SF29">
    <property type="entry name" value="HEMOGLOBIN AND HEMOGLOBIN-HAPTOGLOBIN-BINDING PROTEIN 1-RELATED"/>
    <property type="match status" value="1"/>
</dbReference>
<dbReference type="InterPro" id="IPR039426">
    <property type="entry name" value="TonB-dep_rcpt-like"/>
</dbReference>
<evidence type="ECO:0000256" key="1">
    <source>
        <dbReference type="ARBA" id="ARBA00022729"/>
    </source>
</evidence>
<organism evidence="2 3">
    <name type="scientific">Rhabdobacter roseus</name>
    <dbReference type="NCBI Taxonomy" id="1655419"/>
    <lineage>
        <taxon>Bacteria</taxon>
        <taxon>Pseudomonadati</taxon>
        <taxon>Bacteroidota</taxon>
        <taxon>Cytophagia</taxon>
        <taxon>Cytophagales</taxon>
        <taxon>Cytophagaceae</taxon>
        <taxon>Rhabdobacter</taxon>
    </lineage>
</organism>
<dbReference type="GO" id="GO:0015344">
    <property type="term" value="F:siderophore uptake transmembrane transporter activity"/>
    <property type="evidence" value="ECO:0007669"/>
    <property type="project" value="TreeGrafter"/>
</dbReference>
<evidence type="ECO:0008006" key="4">
    <source>
        <dbReference type="Google" id="ProtNLM"/>
    </source>
</evidence>
<dbReference type="SUPFAM" id="SSF56935">
    <property type="entry name" value="Porins"/>
    <property type="match status" value="1"/>
</dbReference>
<keyword evidence="3" id="KW-1185">Reference proteome</keyword>
<gene>
    <name evidence="2" type="ORF">HNQ92_003033</name>
</gene>